<accession>A0A2X2CY49</accession>
<protein>
    <submittedName>
        <fullName evidence="2">Phage protein</fullName>
    </submittedName>
    <submittedName>
        <fullName evidence="1">SIR2 family protein</fullName>
    </submittedName>
</protein>
<name>A0A2X2CY49_PSELU</name>
<dbReference type="Proteomes" id="UP000250443">
    <property type="component" value="Unassembled WGS sequence"/>
</dbReference>
<keyword evidence="4" id="KW-1185">Reference proteome</keyword>
<dbReference type="AlphaFoldDB" id="A0A2X2CY49"/>
<proteinExistence type="predicted"/>
<dbReference type="PIRSF" id="PIRSF014677">
    <property type="entry name" value="UCP014677"/>
    <property type="match status" value="1"/>
</dbReference>
<reference evidence="1 4" key="2">
    <citation type="submission" date="2020-10" db="EMBL/GenBank/DDBJ databases">
        <title>Genome sequences of Pseudomonas isolates.</title>
        <authorList>
            <person name="Wessels L."/>
            <person name="Reich F."/>
            <person name="Hammerl J."/>
        </authorList>
    </citation>
    <scope>NUCLEOTIDE SEQUENCE [LARGE SCALE GENOMIC DNA]</scope>
    <source>
        <strain evidence="1 4">20-MO00624-0</strain>
    </source>
</reference>
<dbReference type="RefSeq" id="WP_073450051.1">
    <property type="nucleotide sequence ID" value="NZ_FQYS01000007.1"/>
</dbReference>
<evidence type="ECO:0000313" key="2">
    <source>
        <dbReference type="EMBL" id="SPZ13177.1"/>
    </source>
</evidence>
<evidence type="ECO:0000313" key="4">
    <source>
        <dbReference type="Proteomes" id="UP000626180"/>
    </source>
</evidence>
<sequence>MSSLKKQLVEHFRLANSAPFLFIGSGFSRRYLGLDDWKGLLSKFSQGLRDFDYYLSTANGLLPEVAELMSHDFHDIWWSADKYSESREKHKGKVRDKTSALRIEICSYLASISQIDISKSEYKNEIELLSKLNVDGIITTNWDTFLESLFPEYKVFVGQGELLFSHPQSIAEIYKIHGSVTKPSSLVLTSNDYSDFENKNPYLAAKLITLFVEHPIVFIGYSLSDPNICALLRSIVSVLGKDNIEKLRNNLIFIQRKKNDHDSELSQTFLTIDGGQIPITVVHTNSFVPVYEALDEVKRKIPARVLRYCKEQLYELVKSNDPEAKLCVVDIDDIENKGDIEFVVGVGVAAERASLIGYQPITLLDLFKDSLQENSEYDPNMIINHTLPLLAKSATYIPIYKYIKLAGLSYKDARFKISPDLSRQLFEDTSPYKSKTYTKPFLKNGKEKSAIDIIQSNTPEKAAAYLAFLPKELFNTSVIKDFLNMHIDKLDANSSSSYSTYFRKLACLLDWYMYRTEE</sequence>
<reference evidence="2 3" key="1">
    <citation type="submission" date="2018-06" db="EMBL/GenBank/DDBJ databases">
        <authorList>
            <consortium name="Pathogen Informatics"/>
            <person name="Doyle S."/>
        </authorList>
    </citation>
    <scope>NUCLEOTIDE SEQUENCE [LARGE SCALE GENOMIC DNA]</scope>
    <source>
        <strain evidence="2 3">NCTC11842</strain>
    </source>
</reference>
<dbReference type="Pfam" id="PF13289">
    <property type="entry name" value="SIR2_2"/>
    <property type="match status" value="1"/>
</dbReference>
<dbReference type="EMBL" id="JADMCD010000008">
    <property type="protein sequence ID" value="MBF8642135.1"/>
    <property type="molecule type" value="Genomic_DNA"/>
</dbReference>
<gene>
    <name evidence="1" type="ORF">IRZ65_15725</name>
    <name evidence="2" type="ORF">NCTC11842_04898</name>
</gene>
<evidence type="ECO:0000313" key="3">
    <source>
        <dbReference type="Proteomes" id="UP000250443"/>
    </source>
</evidence>
<dbReference type="EMBL" id="UAUF01000014">
    <property type="protein sequence ID" value="SPZ13177.1"/>
    <property type="molecule type" value="Genomic_DNA"/>
</dbReference>
<dbReference type="Proteomes" id="UP000626180">
    <property type="component" value="Unassembled WGS sequence"/>
</dbReference>
<dbReference type="InterPro" id="IPR011202">
    <property type="entry name" value="UCP014677"/>
</dbReference>
<evidence type="ECO:0000313" key="1">
    <source>
        <dbReference type="EMBL" id="MBF8642135.1"/>
    </source>
</evidence>
<organism evidence="2 3">
    <name type="scientific">Pseudomonas luteola</name>
    <dbReference type="NCBI Taxonomy" id="47886"/>
    <lineage>
        <taxon>Bacteria</taxon>
        <taxon>Pseudomonadati</taxon>
        <taxon>Pseudomonadota</taxon>
        <taxon>Gammaproteobacteria</taxon>
        <taxon>Pseudomonadales</taxon>
        <taxon>Pseudomonadaceae</taxon>
        <taxon>Pseudomonas</taxon>
    </lineage>
</organism>